<dbReference type="PANTHER" id="PTHR42877">
    <property type="entry name" value="L-ORNITHINE N(5)-MONOOXYGENASE-RELATED"/>
    <property type="match status" value="1"/>
</dbReference>
<gene>
    <name evidence="3" type="ORF">PV07_05835</name>
</gene>
<name>A0A0D2CG41_9EURO</name>
<dbReference type="Proteomes" id="UP000054466">
    <property type="component" value="Unassembled WGS sequence"/>
</dbReference>
<keyword evidence="4" id="KW-1185">Reference proteome</keyword>
<proteinExistence type="inferred from homology"/>
<organism evidence="3 4">
    <name type="scientific">Cladophialophora immunda</name>
    <dbReference type="NCBI Taxonomy" id="569365"/>
    <lineage>
        <taxon>Eukaryota</taxon>
        <taxon>Fungi</taxon>
        <taxon>Dikarya</taxon>
        <taxon>Ascomycota</taxon>
        <taxon>Pezizomycotina</taxon>
        <taxon>Eurotiomycetes</taxon>
        <taxon>Chaetothyriomycetidae</taxon>
        <taxon>Chaetothyriales</taxon>
        <taxon>Herpotrichiellaceae</taxon>
        <taxon>Cladophialophora</taxon>
    </lineage>
</organism>
<dbReference type="GeneID" id="27345029"/>
<reference evidence="3 4" key="1">
    <citation type="submission" date="2015-01" db="EMBL/GenBank/DDBJ databases">
        <title>The Genome Sequence of Cladophialophora immunda CBS83496.</title>
        <authorList>
            <consortium name="The Broad Institute Genomics Platform"/>
            <person name="Cuomo C."/>
            <person name="de Hoog S."/>
            <person name="Gorbushina A."/>
            <person name="Stielow B."/>
            <person name="Teixiera M."/>
            <person name="Abouelleil A."/>
            <person name="Chapman S.B."/>
            <person name="Priest M."/>
            <person name="Young S.K."/>
            <person name="Wortman J."/>
            <person name="Nusbaum C."/>
            <person name="Birren B."/>
        </authorList>
    </citation>
    <scope>NUCLEOTIDE SEQUENCE [LARGE SCALE GENOMIC DNA]</scope>
    <source>
        <strain evidence="3 4">CBS 83496</strain>
    </source>
</reference>
<dbReference type="HOGENOM" id="CLU_888536_0_0_1"/>
<evidence type="ECO:0008006" key="5">
    <source>
        <dbReference type="Google" id="ProtNLM"/>
    </source>
</evidence>
<dbReference type="OrthoDB" id="74360at2759"/>
<dbReference type="Gene3D" id="3.50.50.60">
    <property type="entry name" value="FAD/NAD(P)-binding domain"/>
    <property type="match status" value="1"/>
</dbReference>
<dbReference type="InterPro" id="IPR036188">
    <property type="entry name" value="FAD/NAD-bd_sf"/>
</dbReference>
<dbReference type="VEuPathDB" id="FungiDB:PV07_05835"/>
<evidence type="ECO:0000256" key="1">
    <source>
        <dbReference type="ARBA" id="ARBA00001974"/>
    </source>
</evidence>
<protein>
    <recommendedName>
        <fullName evidence="5">FAD/NAD(P)-binding domain-containing protein</fullName>
    </recommendedName>
</protein>
<dbReference type="PANTHER" id="PTHR42877:SF7">
    <property type="entry name" value="FLAVIN-BINDING MONOOXYGENASE-RELATED"/>
    <property type="match status" value="1"/>
</dbReference>
<dbReference type="AlphaFoldDB" id="A0A0D2CG41"/>
<dbReference type="EMBL" id="KN847042">
    <property type="protein sequence ID" value="KIW30058.1"/>
    <property type="molecule type" value="Genomic_DNA"/>
</dbReference>
<evidence type="ECO:0000313" key="3">
    <source>
        <dbReference type="EMBL" id="KIW30058.1"/>
    </source>
</evidence>
<sequence length="313" mass="35226">MLGAGAAGIDFIHHAKLIFKDLDVQFVCYDKNPEVGGTCAWKWPDISGIKTFTRYVFHTANYDPGFDLTNKRVAIIESGSSGTQCVTAVYPEASKLYAWVVICATGFDTSCRMISKVRKSLAKRTRLTNCQAGPRFPITGLDLNQSLADKFAKEPSSYLAIGVDGYPNYLTYSGAYTPTAQGSLLPILSLLSKHFMQIVTKMRKEHIRRLSPKASIVRDFIEHANTFTPRTCWSDPCTSWFKQGEKDGSPIVWPGTRMAFFDTVKHPKFEDDEIEYWSKNRFGCLGSGFCTLEFDDSQDICWYLDELSGVQRF</sequence>
<dbReference type="InterPro" id="IPR051209">
    <property type="entry name" value="FAD-bind_Monooxygenase_sf"/>
</dbReference>
<evidence type="ECO:0000256" key="2">
    <source>
        <dbReference type="ARBA" id="ARBA00010139"/>
    </source>
</evidence>
<accession>A0A0D2CG41</accession>
<dbReference type="SUPFAM" id="SSF51905">
    <property type="entry name" value="FAD/NAD(P)-binding domain"/>
    <property type="match status" value="1"/>
</dbReference>
<dbReference type="RefSeq" id="XP_016250274.1">
    <property type="nucleotide sequence ID" value="XM_016392755.1"/>
</dbReference>
<comment type="cofactor">
    <cofactor evidence="1">
        <name>FAD</name>
        <dbReference type="ChEBI" id="CHEBI:57692"/>
    </cofactor>
</comment>
<comment type="similarity">
    <text evidence="2">Belongs to the FAD-binding monooxygenase family.</text>
</comment>
<evidence type="ECO:0000313" key="4">
    <source>
        <dbReference type="Proteomes" id="UP000054466"/>
    </source>
</evidence>